<reference evidence="1" key="1">
    <citation type="submission" date="2024-07" db="EMBL/GenBank/DDBJ databases">
        <title>Halotolerant mesophilic bacterium Ornithinibacillus sp. 4-3, sp. nov., isolated from soil.</title>
        <authorList>
            <person name="Sidarenka A.V."/>
            <person name="Guliayeva D.E."/>
            <person name="Leanovich S.I."/>
            <person name="Hileuskaya K.S."/>
            <person name="Akhremchuk A.E."/>
            <person name="Sikolenko M.A."/>
            <person name="Valentovich L.N."/>
        </authorList>
    </citation>
    <scope>NUCLEOTIDE SEQUENCE</scope>
    <source>
        <strain evidence="1">4-3</strain>
    </source>
</reference>
<evidence type="ECO:0000313" key="1">
    <source>
        <dbReference type="EMBL" id="XDK34472.1"/>
    </source>
</evidence>
<sequence>MEIDGLDNLINNLDQAINGGFKEQLGLWLEAMGMEFLDLIQDEIIRTKTVDTRALLNSFQKGDRENMWSISSGGLTLDIGTNLHYASFVNDGHFIIDPSKGLDRRWVPGYWQGDRFVYSPGHDGGMLLKQQWIDGTGYWDNALAIFDRMFEKALDRKLQEWLDSLF</sequence>
<dbReference type="InterPro" id="IPR010064">
    <property type="entry name" value="HK97-gp10_tail"/>
</dbReference>
<dbReference type="Pfam" id="PF04883">
    <property type="entry name" value="HK97-gp10_like"/>
    <property type="match status" value="1"/>
</dbReference>
<proteinExistence type="predicted"/>
<gene>
    <name evidence="1" type="ORF">AB4Y30_01505</name>
</gene>
<dbReference type="AlphaFoldDB" id="A0AB39HR79"/>
<protein>
    <submittedName>
        <fullName evidence="1">HK97 gp10 family phage protein</fullName>
    </submittedName>
</protein>
<dbReference type="EMBL" id="CP162599">
    <property type="protein sequence ID" value="XDK34472.1"/>
    <property type="molecule type" value="Genomic_DNA"/>
</dbReference>
<organism evidence="1">
    <name type="scientific">Ornithinibacillus sp. 4-3</name>
    <dbReference type="NCBI Taxonomy" id="3231488"/>
    <lineage>
        <taxon>Bacteria</taxon>
        <taxon>Bacillati</taxon>
        <taxon>Bacillota</taxon>
        <taxon>Bacilli</taxon>
        <taxon>Bacillales</taxon>
        <taxon>Bacillaceae</taxon>
        <taxon>Ornithinibacillus</taxon>
    </lineage>
</organism>
<name>A0AB39HR79_9BACI</name>
<accession>A0AB39HR79</accession>
<dbReference type="RefSeq" id="WP_368655143.1">
    <property type="nucleotide sequence ID" value="NZ_CP162599.1"/>
</dbReference>